<reference evidence="1 2" key="1">
    <citation type="submission" date="2015-06" db="EMBL/GenBank/DDBJ databases">
        <title>Improved classification and identification of acetic acid bacteria using matrix-assisted laser desorption/ionization time-of-flight mass spectrometry; Gluconobacter nephelii and Gluconobacter uchimurae are later heterotypic synonyms of Gluconobacter japonicus and Gluconobacter oxydans, respectively.</title>
        <authorList>
            <person name="Li L."/>
            <person name="Cleenwerck I."/>
            <person name="De Vuyst L."/>
            <person name="Vandamme P."/>
        </authorList>
    </citation>
    <scope>NUCLEOTIDE SEQUENCE [LARGE SCALE GENOMIC DNA]</scope>
    <source>
        <strain evidence="1 2">LMG 1625</strain>
    </source>
</reference>
<dbReference type="RefSeq" id="WP_062247666.1">
    <property type="nucleotide sequence ID" value="NZ_LHZA01000089.1"/>
</dbReference>
<name>A0A149QWA7_9PROT</name>
<evidence type="ECO:0000313" key="2">
    <source>
        <dbReference type="Proteomes" id="UP000075473"/>
    </source>
</evidence>
<dbReference type="EMBL" id="LHZA01000089">
    <property type="protein sequence ID" value="KXV01586.1"/>
    <property type="molecule type" value="Genomic_DNA"/>
</dbReference>
<accession>A0A149QWA7</accession>
<dbReference type="PATRIC" id="fig|178900.5.peg.1270"/>
<sequence>MSVGIDSGQSNGPLNVVINGSAPGSKGDPGVGIASALVNAAGQLVITKTDNTTITLPLDAVVQLAAMQAATTIGTNFDDLKASVLAAASSAVTSQDAAEGSGNSAIVAGQHASDAKVAADQAVPLLTAATNAVAGVTADAAAVKVMLTAALTGSAPLTYRGYWNASTNSPQLASAAGTEGDLYLVSVAGTTSIDGTASWGVGDGIWFTGGHWQYFARASWAAVAQSIYALRSILVGSHEVSADGDLPFEIRDPAGNVALQVAQDGTLRVLGLSLYDGSTLDVDPAQDAALRLIGADGSYLDLDAPDYERRIAQHAPALWLDAAAGVVTDDSGVVQS</sequence>
<gene>
    <name evidence="1" type="ORF">AD928_01480</name>
</gene>
<organism evidence="1 2">
    <name type="scientific">Acetobacter cerevisiae</name>
    <dbReference type="NCBI Taxonomy" id="178900"/>
    <lineage>
        <taxon>Bacteria</taxon>
        <taxon>Pseudomonadati</taxon>
        <taxon>Pseudomonadota</taxon>
        <taxon>Alphaproteobacteria</taxon>
        <taxon>Acetobacterales</taxon>
        <taxon>Acetobacteraceae</taxon>
        <taxon>Acetobacter</taxon>
    </lineage>
</organism>
<evidence type="ECO:0000313" key="1">
    <source>
        <dbReference type="EMBL" id="KXV01586.1"/>
    </source>
</evidence>
<dbReference type="AlphaFoldDB" id="A0A149QWA7"/>
<comment type="caution">
    <text evidence="1">The sequence shown here is derived from an EMBL/GenBank/DDBJ whole genome shotgun (WGS) entry which is preliminary data.</text>
</comment>
<proteinExistence type="predicted"/>
<dbReference type="Proteomes" id="UP000075473">
    <property type="component" value="Unassembled WGS sequence"/>
</dbReference>
<protein>
    <submittedName>
        <fullName evidence="1">Uncharacterized protein</fullName>
    </submittedName>
</protein>